<evidence type="ECO:0000313" key="3">
    <source>
        <dbReference type="EMBL" id="MDR5654144.1"/>
    </source>
</evidence>
<keyword evidence="2" id="KW-0812">Transmembrane</keyword>
<feature type="transmembrane region" description="Helical" evidence="2">
    <location>
        <begin position="145"/>
        <end position="163"/>
    </location>
</feature>
<keyword evidence="4" id="KW-1185">Reference proteome</keyword>
<evidence type="ECO:0000313" key="4">
    <source>
        <dbReference type="Proteomes" id="UP001247754"/>
    </source>
</evidence>
<evidence type="ECO:0000256" key="2">
    <source>
        <dbReference type="SAM" id="Phobius"/>
    </source>
</evidence>
<feature type="transmembrane region" description="Helical" evidence="2">
    <location>
        <begin position="356"/>
        <end position="380"/>
    </location>
</feature>
<protein>
    <submittedName>
        <fullName evidence="3">NnrS family protein</fullName>
    </submittedName>
</protein>
<dbReference type="Pfam" id="PF05940">
    <property type="entry name" value="NnrS"/>
    <property type="match status" value="1"/>
</dbReference>
<sequence>MTRPPLSAPPPSPAASGMTPPPACEAARAGGPPRDGDAVRLREGARQGDAAILRGGLSLPSPDGDAAQGAAAPGADGAAGAADASSPAPTSIPLHRILSDEGFRLFFPLAALHAGLWPLWWVGVWGFDLPFARSVPPGLWHAQEMVFGAWGAALIGFMTTAAPEWANAARLRGRVLWVLAGLWGLARLAGLAGADALVIPAALADLGWMLALVAWLLLVSWRRRTVRVLSFAGWIAALAAAGMVARWGMVRGDMALASDALRFAGLLFLGLLGLALARITVPVTNHVLDPTEATAPFRPHPGRMNLGPGLVALALLGQLAGLSPATTGFLWLAAGAGFMDRMAEGFVGRAAFRAEILVLMAAAGFAGAGLLALGAARLGAPWGEVAALHLALMGGLGLGVLAVLAIAGRFHTGQSLGLNRPTRAAFVLAAAATMLRALPEMGLLPWPPGPTHLLAALAWAAAFLLWLADYWPALRGAATLQAEGC</sequence>
<feature type="region of interest" description="Disordered" evidence="1">
    <location>
        <begin position="1"/>
        <end position="86"/>
    </location>
</feature>
<feature type="transmembrane region" description="Helical" evidence="2">
    <location>
        <begin position="105"/>
        <end position="125"/>
    </location>
</feature>
<feature type="transmembrane region" description="Helical" evidence="2">
    <location>
        <begin position="451"/>
        <end position="468"/>
    </location>
</feature>
<feature type="compositionally biased region" description="Low complexity" evidence="1">
    <location>
        <begin position="60"/>
        <end position="86"/>
    </location>
</feature>
<feature type="transmembrane region" description="Helical" evidence="2">
    <location>
        <begin position="228"/>
        <end position="248"/>
    </location>
</feature>
<keyword evidence="2" id="KW-0472">Membrane</keyword>
<comment type="caution">
    <text evidence="3">The sequence shown here is derived from an EMBL/GenBank/DDBJ whole genome shotgun (WGS) entry which is preliminary data.</text>
</comment>
<keyword evidence="2" id="KW-1133">Transmembrane helix</keyword>
<feature type="transmembrane region" description="Helical" evidence="2">
    <location>
        <begin position="386"/>
        <end position="410"/>
    </location>
</feature>
<feature type="compositionally biased region" description="Pro residues" evidence="1">
    <location>
        <begin position="1"/>
        <end position="23"/>
    </location>
</feature>
<dbReference type="EMBL" id="JAVKPH010000021">
    <property type="protein sequence ID" value="MDR5654144.1"/>
    <property type="molecule type" value="Genomic_DNA"/>
</dbReference>
<feature type="transmembrane region" description="Helical" evidence="2">
    <location>
        <begin position="198"/>
        <end position="221"/>
    </location>
</feature>
<feature type="transmembrane region" description="Helical" evidence="2">
    <location>
        <begin position="175"/>
        <end position="192"/>
    </location>
</feature>
<reference evidence="3 4" key="1">
    <citation type="submission" date="2023-09" db="EMBL/GenBank/DDBJ databases">
        <title>Xinfangfangia sedmenti sp. nov., isolated the sedment.</title>
        <authorList>
            <person name="Xu L."/>
        </authorList>
    </citation>
    <scope>NUCLEOTIDE SEQUENCE [LARGE SCALE GENOMIC DNA]</scope>
    <source>
        <strain evidence="3 4">LG-4</strain>
    </source>
</reference>
<evidence type="ECO:0000256" key="1">
    <source>
        <dbReference type="SAM" id="MobiDB-lite"/>
    </source>
</evidence>
<feature type="compositionally biased region" description="Basic and acidic residues" evidence="1">
    <location>
        <begin position="34"/>
        <end position="46"/>
    </location>
</feature>
<dbReference type="Proteomes" id="UP001247754">
    <property type="component" value="Unassembled WGS sequence"/>
</dbReference>
<feature type="transmembrane region" description="Helical" evidence="2">
    <location>
        <begin position="302"/>
        <end position="322"/>
    </location>
</feature>
<dbReference type="RefSeq" id="WP_310458313.1">
    <property type="nucleotide sequence ID" value="NZ_JAVKPH010000021.1"/>
</dbReference>
<organism evidence="3 4">
    <name type="scientific">Ruixingdingia sedimenti</name>
    <dbReference type="NCBI Taxonomy" id="3073604"/>
    <lineage>
        <taxon>Bacteria</taxon>
        <taxon>Pseudomonadati</taxon>
        <taxon>Pseudomonadota</taxon>
        <taxon>Alphaproteobacteria</taxon>
        <taxon>Rhodobacterales</taxon>
        <taxon>Paracoccaceae</taxon>
        <taxon>Ruixingdingia</taxon>
    </lineage>
</organism>
<gene>
    <name evidence="3" type="ORF">RGD00_16130</name>
</gene>
<accession>A0ABU1FCG0</accession>
<dbReference type="InterPro" id="IPR010266">
    <property type="entry name" value="NnrS"/>
</dbReference>
<name>A0ABU1FCG0_9RHOB</name>
<proteinExistence type="predicted"/>
<feature type="transmembrane region" description="Helical" evidence="2">
    <location>
        <begin position="260"/>
        <end position="281"/>
    </location>
</feature>